<dbReference type="AlphaFoldDB" id="A0AAV7KGZ6"/>
<evidence type="ECO:0000313" key="3">
    <source>
        <dbReference type="Proteomes" id="UP001165289"/>
    </source>
</evidence>
<reference evidence="2 3" key="1">
    <citation type="journal article" date="2023" name="BMC Biol.">
        <title>The compact genome of the sponge Oopsacas minuta (Hexactinellida) is lacking key metazoan core genes.</title>
        <authorList>
            <person name="Santini S."/>
            <person name="Schenkelaars Q."/>
            <person name="Jourda C."/>
            <person name="Duchesne M."/>
            <person name="Belahbib H."/>
            <person name="Rocher C."/>
            <person name="Selva M."/>
            <person name="Riesgo A."/>
            <person name="Vervoort M."/>
            <person name="Leys S.P."/>
            <person name="Kodjabachian L."/>
            <person name="Le Bivic A."/>
            <person name="Borchiellini C."/>
            <person name="Claverie J.M."/>
            <person name="Renard E."/>
        </authorList>
    </citation>
    <scope>NUCLEOTIDE SEQUENCE [LARGE SCALE GENOMIC DNA]</scope>
    <source>
        <strain evidence="2">SPO-2</strain>
    </source>
</reference>
<organism evidence="2 3">
    <name type="scientific">Oopsacas minuta</name>
    <dbReference type="NCBI Taxonomy" id="111878"/>
    <lineage>
        <taxon>Eukaryota</taxon>
        <taxon>Metazoa</taxon>
        <taxon>Porifera</taxon>
        <taxon>Hexactinellida</taxon>
        <taxon>Hexasterophora</taxon>
        <taxon>Lyssacinosida</taxon>
        <taxon>Leucopsacidae</taxon>
        <taxon>Oopsacas</taxon>
    </lineage>
</organism>
<comment type="caution">
    <text evidence="2">The sequence shown here is derived from an EMBL/GenBank/DDBJ whole genome shotgun (WGS) entry which is preliminary data.</text>
</comment>
<name>A0AAV7KGZ6_9METZ</name>
<keyword evidence="3" id="KW-1185">Reference proteome</keyword>
<dbReference type="Proteomes" id="UP001165289">
    <property type="component" value="Unassembled WGS sequence"/>
</dbReference>
<accession>A0AAV7KGZ6</accession>
<gene>
    <name evidence="2" type="ORF">LOD99_10394</name>
</gene>
<sequence>MGIGGGLESGIGTAGNIKGGGGEPSISNHHHSVTSPAINTSTLIFGMTHPFVTDPAHYIDKSMTPQMCEILLDEGPSQPGLNEEYDLQKNENGRRFLRQRYKPEIQKGMRSYLNWLVHSPINDRAYCFQSWQF</sequence>
<evidence type="ECO:0000313" key="2">
    <source>
        <dbReference type="EMBL" id="KAI6660617.1"/>
    </source>
</evidence>
<dbReference type="EMBL" id="JAKMXF010000032">
    <property type="protein sequence ID" value="KAI6660617.1"/>
    <property type="molecule type" value="Genomic_DNA"/>
</dbReference>
<proteinExistence type="predicted"/>
<feature type="region of interest" description="Disordered" evidence="1">
    <location>
        <begin position="14"/>
        <end position="33"/>
    </location>
</feature>
<protein>
    <submittedName>
        <fullName evidence="2">Uncharacterized protein</fullName>
    </submittedName>
</protein>
<feature type="compositionally biased region" description="Gly residues" evidence="1">
    <location>
        <begin position="14"/>
        <end position="23"/>
    </location>
</feature>
<evidence type="ECO:0000256" key="1">
    <source>
        <dbReference type="SAM" id="MobiDB-lite"/>
    </source>
</evidence>